<reference evidence="3 4" key="1">
    <citation type="journal article" date="2019" name="Int. J. Syst. Evol. Microbiol.">
        <title>The Global Catalogue of Microorganisms (GCM) 10K type strain sequencing project: providing services to taxonomists for standard genome sequencing and annotation.</title>
        <authorList>
            <consortium name="The Broad Institute Genomics Platform"/>
            <consortium name="The Broad Institute Genome Sequencing Center for Infectious Disease"/>
            <person name="Wu L."/>
            <person name="Ma J."/>
        </authorList>
    </citation>
    <scope>NUCLEOTIDE SEQUENCE [LARGE SCALE GENOMIC DNA]</scope>
    <source>
        <strain evidence="3 4">JCM 16034</strain>
    </source>
</reference>
<accession>A0ABN3C2E5</accession>
<evidence type="ECO:0000256" key="1">
    <source>
        <dbReference type="ARBA" id="ARBA00022729"/>
    </source>
</evidence>
<evidence type="ECO:0000256" key="2">
    <source>
        <dbReference type="SAM" id="MobiDB-lite"/>
    </source>
</evidence>
<dbReference type="SUPFAM" id="SSF69318">
    <property type="entry name" value="Integrin alpha N-terminal domain"/>
    <property type="match status" value="2"/>
</dbReference>
<evidence type="ECO:0000313" key="4">
    <source>
        <dbReference type="Proteomes" id="UP001500432"/>
    </source>
</evidence>
<evidence type="ECO:0000313" key="3">
    <source>
        <dbReference type="EMBL" id="GAA2203265.1"/>
    </source>
</evidence>
<keyword evidence="1" id="KW-0732">Signal</keyword>
<comment type="caution">
    <text evidence="3">The sequence shown here is derived from an EMBL/GenBank/DDBJ whole genome shotgun (WGS) entry which is preliminary data.</text>
</comment>
<dbReference type="Pfam" id="PF13517">
    <property type="entry name" value="FG-GAP_3"/>
    <property type="match status" value="2"/>
</dbReference>
<dbReference type="PANTHER" id="PTHR44103">
    <property type="entry name" value="PROPROTEIN CONVERTASE P"/>
    <property type="match status" value="1"/>
</dbReference>
<dbReference type="Proteomes" id="UP001500432">
    <property type="component" value="Unassembled WGS sequence"/>
</dbReference>
<sequence length="634" mass="66617">MPLASARRKLRVVGVTVAAVLLLITGVGISPAAAVSVAPPPKLLGMGITSPTVLHPGDSLTIDFTLSRPADYVTFSVNGVEGPEYLTAKSGPTSGSSPSTGRATLVGGPDQGQLKWSDTYVVGGVSVGYDRVYLSSQYDPNAYFYRIADYAADGTCHYNEGGYCLPGYAYGRLTVSVDAPAYRLSDNANLTPPAIVGAPGYGETISLVDATWAAGKSGRKTYLRDGVEVDHPDWVVEEDIGHDLSVHLESFAEGYRPAGATSAPVTITSPITASPARLTGRAVVGQKVTAAFDESSVAVTPPQPFTVAYKLNHQPATPDQLVHTLTAQDAGRKYRFEAMVTTTGTPSAQRPFSATTPGIVRYKAAGEGFDAGFAPDTFARDAGGRLLLYPTDGVGRWLPARTVGVGWDVFDLVLNVGDFDGDGNGDVLGRDKAGNLFLYPGDGHGDWLPRRQIGWGWNECGAIVPVGDFDADGINDLLCRATDGRLVFFPGQGDGSFRPASSYMPNRIRTAAMPGWSNPLIGEGWNSLSQLFSPGDFDGDGMNDVLARDAGGQLLLFRGDGKGGWLSDRATVVGWGWGGMARIGGAGDFDGDGTQDVWAIDGAGRLLVYFGNGRGGWRGSAVVGTGWSGFTSVF</sequence>
<gene>
    <name evidence="3" type="ORF">GCM10009849_34950</name>
</gene>
<proteinExistence type="predicted"/>
<name>A0ABN3C2E5_9MICC</name>
<dbReference type="Gene3D" id="2.130.10.130">
    <property type="entry name" value="Integrin alpha, N-terminal"/>
    <property type="match status" value="1"/>
</dbReference>
<dbReference type="EMBL" id="BAAAQW010000014">
    <property type="protein sequence ID" value="GAA2203265.1"/>
    <property type="molecule type" value="Genomic_DNA"/>
</dbReference>
<organism evidence="3 4">
    <name type="scientific">Sinomonas flava</name>
    <dbReference type="NCBI Taxonomy" id="496857"/>
    <lineage>
        <taxon>Bacteria</taxon>
        <taxon>Bacillati</taxon>
        <taxon>Actinomycetota</taxon>
        <taxon>Actinomycetes</taxon>
        <taxon>Micrococcales</taxon>
        <taxon>Micrococcaceae</taxon>
        <taxon>Sinomonas</taxon>
    </lineage>
</organism>
<protein>
    <recommendedName>
        <fullName evidence="5">Repeat domain-containing protein</fullName>
    </recommendedName>
</protein>
<dbReference type="InterPro" id="IPR013517">
    <property type="entry name" value="FG-GAP"/>
</dbReference>
<feature type="compositionally biased region" description="Low complexity" evidence="2">
    <location>
        <begin position="90"/>
        <end position="101"/>
    </location>
</feature>
<keyword evidence="4" id="KW-1185">Reference proteome</keyword>
<dbReference type="InterPro" id="IPR028994">
    <property type="entry name" value="Integrin_alpha_N"/>
</dbReference>
<dbReference type="PANTHER" id="PTHR44103:SF1">
    <property type="entry name" value="PROPROTEIN CONVERTASE P"/>
    <property type="match status" value="1"/>
</dbReference>
<dbReference type="RefSeq" id="WP_344301111.1">
    <property type="nucleotide sequence ID" value="NZ_BAAAQW010000014.1"/>
</dbReference>
<feature type="region of interest" description="Disordered" evidence="2">
    <location>
        <begin position="86"/>
        <end position="108"/>
    </location>
</feature>
<evidence type="ECO:0008006" key="5">
    <source>
        <dbReference type="Google" id="ProtNLM"/>
    </source>
</evidence>